<comment type="caution">
    <text evidence="1">The sequence shown here is derived from an EMBL/GenBank/DDBJ whole genome shotgun (WGS) entry which is preliminary data.</text>
</comment>
<dbReference type="EMBL" id="RWJI01000001">
    <property type="protein sequence ID" value="RRQ51365.1"/>
    <property type="molecule type" value="Genomic_DNA"/>
</dbReference>
<gene>
    <name evidence="1" type="ORF">D7D48_00140</name>
</gene>
<sequence length="111" mass="11857">MVHIEHETAKQLALDITSTHLAIDKALADLATLTYSVIDACRHSDASLAQSQAAIEGVANGLTKMVDARKGFMHAHRKIAVAQRDSNLQEINFGCAPGPLTRPSALRVVNG</sequence>
<evidence type="ECO:0000313" key="1">
    <source>
        <dbReference type="EMBL" id="RRQ51365.1"/>
    </source>
</evidence>
<proteinExistence type="predicted"/>
<dbReference type="Proteomes" id="UP000268553">
    <property type="component" value="Unassembled WGS sequence"/>
</dbReference>
<organism evidence="1 2">
    <name type="scientific">Sphingorhabdus wooponensis</name>
    <dbReference type="NCBI Taxonomy" id="940136"/>
    <lineage>
        <taxon>Bacteria</taxon>
        <taxon>Pseudomonadati</taxon>
        <taxon>Pseudomonadota</taxon>
        <taxon>Alphaproteobacteria</taxon>
        <taxon>Sphingomonadales</taxon>
        <taxon>Sphingomonadaceae</taxon>
        <taxon>Sphingorhabdus</taxon>
    </lineage>
</organism>
<reference evidence="1 2" key="1">
    <citation type="submission" date="2018-12" db="EMBL/GenBank/DDBJ databases">
        <authorList>
            <person name="Kim S.-J."/>
            <person name="Jung G.-Y."/>
        </authorList>
    </citation>
    <scope>NUCLEOTIDE SEQUENCE [LARGE SCALE GENOMIC DNA]</scope>
    <source>
        <strain evidence="1 2">03SU3-P</strain>
    </source>
</reference>
<evidence type="ECO:0000313" key="2">
    <source>
        <dbReference type="Proteomes" id="UP000268553"/>
    </source>
</evidence>
<name>A0A426RQT5_9SPHN</name>
<keyword evidence="2" id="KW-1185">Reference proteome</keyword>
<dbReference type="OrthoDB" id="7471926at2"/>
<dbReference type="AlphaFoldDB" id="A0A426RQT5"/>
<accession>A0A426RQT5</accession>
<protein>
    <submittedName>
        <fullName evidence="1">Uncharacterized protein</fullName>
    </submittedName>
</protein>
<dbReference type="RefSeq" id="WP_125229380.1">
    <property type="nucleotide sequence ID" value="NZ_RWJI01000001.1"/>
</dbReference>